<evidence type="ECO:0000313" key="1">
    <source>
        <dbReference type="EMBL" id="KAI4304818.1"/>
    </source>
</evidence>
<proteinExistence type="predicted"/>
<sequence length="628" mass="68803">MDANEATTIVLSKIKGIDPDNASKIMGYLLIQDLTDKDLIRLAFGPETLLRGLILKAKSHLGLPSPSSPHQRSDLDHPSPLSPFPTHGAPSPPSLGFRGAAGSRVGSPFLDPQFSARGSGVGDFGEDGEYLSLLGDCGKSREGVGMDSHYLHRSCSESDAGFRHEDGGGSENSGGGWCRPCLYFSRGFCKNGSNCKFLHGGCGGDDLEGSSCTPPSVSLIGSPGEFDQEELMRLKLGHRKRLAAASQFVPGMSLPSPQGKYFSFLLQQHQHQQQQNDVQRFSAPGMAAGDDFYKYGQFQSERSDLFAMGLSDKANSASRQIYLTFPADSAFKDEDVSEYFSKYGPVQDVRIPYQQKRMFGFVTFVFPETVKLILAKGNPHFICDSRVLVKPYKEKGKVPEKRQYQSQQQLFERGDFSPSSNFLPLDAGETYDHPGARAFHNSHEMMLRRKIEGQANLQQVIEMHGRRLLNLQLPDFKDDGMYHHMRSLSLGSPVSPSINPRGQFSPTIVPFNAFSRDIPEDCWSRPAVLVSSAAGEQRRRDQMNNAALDNILADDRNGDGSSLKQHDRQESFDHVLPDSLFASPTKSSANNQPDFSKLANGAAAAADLVEEASATETHEIPASAGKEP</sequence>
<reference evidence="2" key="1">
    <citation type="journal article" date="2023" name="Front. Plant Sci.">
        <title>Chromosomal-level genome assembly of Melastoma candidum provides insights into trichome evolution.</title>
        <authorList>
            <person name="Zhong Y."/>
            <person name="Wu W."/>
            <person name="Sun C."/>
            <person name="Zou P."/>
            <person name="Liu Y."/>
            <person name="Dai S."/>
            <person name="Zhou R."/>
        </authorList>
    </citation>
    <scope>NUCLEOTIDE SEQUENCE [LARGE SCALE GENOMIC DNA]</scope>
</reference>
<dbReference type="EMBL" id="CM042891">
    <property type="protein sequence ID" value="KAI4304818.1"/>
    <property type="molecule type" value="Genomic_DNA"/>
</dbReference>
<protein>
    <submittedName>
        <fullName evidence="1">Uncharacterized protein</fullName>
    </submittedName>
</protein>
<organism evidence="1 2">
    <name type="scientific">Melastoma candidum</name>
    <dbReference type="NCBI Taxonomy" id="119954"/>
    <lineage>
        <taxon>Eukaryota</taxon>
        <taxon>Viridiplantae</taxon>
        <taxon>Streptophyta</taxon>
        <taxon>Embryophyta</taxon>
        <taxon>Tracheophyta</taxon>
        <taxon>Spermatophyta</taxon>
        <taxon>Magnoliopsida</taxon>
        <taxon>eudicotyledons</taxon>
        <taxon>Gunneridae</taxon>
        <taxon>Pentapetalae</taxon>
        <taxon>rosids</taxon>
        <taxon>malvids</taxon>
        <taxon>Myrtales</taxon>
        <taxon>Melastomataceae</taxon>
        <taxon>Melastomatoideae</taxon>
        <taxon>Melastomateae</taxon>
        <taxon>Melastoma</taxon>
    </lineage>
</organism>
<keyword evidence="2" id="KW-1185">Reference proteome</keyword>
<accession>A0ACB9L5H6</accession>
<dbReference type="Proteomes" id="UP001057402">
    <property type="component" value="Chromosome 12"/>
</dbReference>
<name>A0ACB9L5H6_9MYRT</name>
<evidence type="ECO:0000313" key="2">
    <source>
        <dbReference type="Proteomes" id="UP001057402"/>
    </source>
</evidence>
<gene>
    <name evidence="1" type="ORF">MLD38_040283</name>
</gene>
<comment type="caution">
    <text evidence="1">The sequence shown here is derived from an EMBL/GenBank/DDBJ whole genome shotgun (WGS) entry which is preliminary data.</text>
</comment>